<organism evidence="1">
    <name type="scientific">gut metagenome</name>
    <dbReference type="NCBI Taxonomy" id="749906"/>
    <lineage>
        <taxon>unclassified sequences</taxon>
        <taxon>metagenomes</taxon>
        <taxon>organismal metagenomes</taxon>
    </lineage>
</organism>
<comment type="caution">
    <text evidence="1">The sequence shown here is derived from an EMBL/GenBank/DDBJ whole genome shotgun (WGS) entry which is preliminary data.</text>
</comment>
<accession>J9F9F2</accession>
<evidence type="ECO:0000313" key="1">
    <source>
        <dbReference type="EMBL" id="EJW91043.1"/>
    </source>
</evidence>
<protein>
    <submittedName>
        <fullName evidence="1">Uncharacterized protein</fullName>
    </submittedName>
</protein>
<reference evidence="1" key="1">
    <citation type="journal article" date="2012" name="PLoS ONE">
        <title>Gene sets for utilization of primary and secondary nutrition supplies in the distal gut of endangered iberian lynx.</title>
        <authorList>
            <person name="Alcaide M."/>
            <person name="Messina E."/>
            <person name="Richter M."/>
            <person name="Bargiela R."/>
            <person name="Peplies J."/>
            <person name="Huws S.A."/>
            <person name="Newbold C.J."/>
            <person name="Golyshin P.N."/>
            <person name="Simon M.A."/>
            <person name="Lopez G."/>
            <person name="Yakimov M.M."/>
            <person name="Ferrer M."/>
        </authorList>
    </citation>
    <scope>NUCLEOTIDE SEQUENCE</scope>
</reference>
<dbReference type="EMBL" id="AMCI01008441">
    <property type="protein sequence ID" value="EJW91043.1"/>
    <property type="molecule type" value="Genomic_DNA"/>
</dbReference>
<sequence>MVWKNRELLVGVALVAEGIIQFLQCSLDADCLSDRIARNAEVEIVGEERSELQSE</sequence>
<dbReference type="AlphaFoldDB" id="J9F9F2"/>
<gene>
    <name evidence="1" type="ORF">EVA_20850</name>
</gene>
<feature type="non-terminal residue" evidence="1">
    <location>
        <position position="55"/>
    </location>
</feature>
<proteinExistence type="predicted"/>
<name>J9F9F2_9ZZZZ</name>